<proteinExistence type="predicted"/>
<accession>A0A5M6D3Q6</accession>
<dbReference type="Proteomes" id="UP000324479">
    <property type="component" value="Unassembled WGS sequence"/>
</dbReference>
<evidence type="ECO:0000313" key="1">
    <source>
        <dbReference type="EMBL" id="KAA5542138.1"/>
    </source>
</evidence>
<comment type="caution">
    <text evidence="1">The sequence shown here is derived from an EMBL/GenBank/DDBJ whole genome shotgun (WGS) entry which is preliminary data.</text>
</comment>
<organism evidence="1 2">
    <name type="scientific">Roseiconus nitratireducens</name>
    <dbReference type="NCBI Taxonomy" id="2605748"/>
    <lineage>
        <taxon>Bacteria</taxon>
        <taxon>Pseudomonadati</taxon>
        <taxon>Planctomycetota</taxon>
        <taxon>Planctomycetia</taxon>
        <taxon>Pirellulales</taxon>
        <taxon>Pirellulaceae</taxon>
        <taxon>Roseiconus</taxon>
    </lineage>
</organism>
<dbReference type="AlphaFoldDB" id="A0A5M6D3Q6"/>
<sequence>MMNSTGNWTFRLGTLPGNHRILGIPALCVGWHARASRTDGGRCGIGFTVGASMDEVVRAGQLYWDSSFLQQGA</sequence>
<dbReference type="RefSeq" id="WP_150077285.1">
    <property type="nucleotide sequence ID" value="NZ_VWOX01000008.1"/>
</dbReference>
<reference evidence="1 2" key="1">
    <citation type="submission" date="2019-08" db="EMBL/GenBank/DDBJ databases">
        <authorList>
            <person name="Dhanesh K."/>
            <person name="Kumar G."/>
            <person name="Sasikala C."/>
            <person name="Venkata Ramana C."/>
        </authorList>
    </citation>
    <scope>NUCLEOTIDE SEQUENCE [LARGE SCALE GENOMIC DNA]</scope>
    <source>
        <strain evidence="1 2">JC645</strain>
    </source>
</reference>
<name>A0A5M6D3Q6_9BACT</name>
<evidence type="ECO:0000313" key="2">
    <source>
        <dbReference type="Proteomes" id="UP000324479"/>
    </source>
</evidence>
<keyword evidence="2" id="KW-1185">Reference proteome</keyword>
<dbReference type="EMBL" id="VWOX01000008">
    <property type="protein sequence ID" value="KAA5542138.1"/>
    <property type="molecule type" value="Genomic_DNA"/>
</dbReference>
<gene>
    <name evidence="1" type="ORF">FYK55_15120</name>
</gene>
<protein>
    <submittedName>
        <fullName evidence="1">Uncharacterized protein</fullName>
    </submittedName>
</protein>